<dbReference type="InterPro" id="IPR006652">
    <property type="entry name" value="Kelch_1"/>
</dbReference>
<keyword evidence="1" id="KW-0880">Kelch repeat</keyword>
<dbReference type="InterPro" id="IPR015915">
    <property type="entry name" value="Kelch-typ_b-propeller"/>
</dbReference>
<dbReference type="GO" id="GO:0030332">
    <property type="term" value="F:cyclin binding"/>
    <property type="evidence" value="ECO:0007669"/>
    <property type="project" value="TreeGrafter"/>
</dbReference>
<name>A0A914VZ93_9BILA</name>
<accession>A0A914VZ93</accession>
<dbReference type="SUPFAM" id="SSF117281">
    <property type="entry name" value="Kelch motif"/>
    <property type="match status" value="2"/>
</dbReference>
<sequence length="305" mass="33143">MSAILIAGGCEFVKEQNGLRSVEIGSVDVREGGAYFSSRSIAPMIVARRSAASAATAAGDVIVVGGCSAPGVHESSAELFINNTDMWKSSSITLIHGRSCCTQWSPHHDRLVLFGGYDGTDCLRSVEMIDIEQGRVESLKNLPCSLKNAASIPMNEDRTLLVGGWDGQRTLRTMFEFSLNDQTCSMLALLPFPVESHAIARNDHFAFVVGGYDGISVIDSIVLVDLHNFESQLLSVRLAVARENHVCQIVRDKYLVVIGGWNGFRSLDCVEVFEIVPSPHFLIALNTKGNLTCARNRPTSCLLPL</sequence>
<evidence type="ECO:0000313" key="2">
    <source>
        <dbReference type="Proteomes" id="UP000887566"/>
    </source>
</evidence>
<reference evidence="3" key="1">
    <citation type="submission" date="2022-11" db="UniProtKB">
        <authorList>
            <consortium name="WormBaseParasite"/>
        </authorList>
    </citation>
    <scope>IDENTIFICATION</scope>
</reference>
<dbReference type="PANTHER" id="PTHR47196:SF1">
    <property type="entry name" value="KELCH DOMAIN-CONTAINING PROTEIN 9"/>
    <property type="match status" value="1"/>
</dbReference>
<dbReference type="InterPro" id="IPR042941">
    <property type="entry name" value="KLDC9"/>
</dbReference>
<evidence type="ECO:0000313" key="3">
    <source>
        <dbReference type="WBParaSite" id="PSAMB.scaffold278size59591.g4112.t1"/>
    </source>
</evidence>
<evidence type="ECO:0000256" key="1">
    <source>
        <dbReference type="ARBA" id="ARBA00022441"/>
    </source>
</evidence>
<organism evidence="2 3">
    <name type="scientific">Plectus sambesii</name>
    <dbReference type="NCBI Taxonomy" id="2011161"/>
    <lineage>
        <taxon>Eukaryota</taxon>
        <taxon>Metazoa</taxon>
        <taxon>Ecdysozoa</taxon>
        <taxon>Nematoda</taxon>
        <taxon>Chromadorea</taxon>
        <taxon>Plectida</taxon>
        <taxon>Plectina</taxon>
        <taxon>Plectoidea</taxon>
        <taxon>Plectidae</taxon>
        <taxon>Plectus</taxon>
    </lineage>
</organism>
<dbReference type="Proteomes" id="UP000887566">
    <property type="component" value="Unplaced"/>
</dbReference>
<dbReference type="SMART" id="SM00612">
    <property type="entry name" value="Kelch"/>
    <property type="match status" value="3"/>
</dbReference>
<proteinExistence type="predicted"/>
<dbReference type="Gene3D" id="2.120.10.80">
    <property type="entry name" value="Kelch-type beta propeller"/>
    <property type="match status" value="1"/>
</dbReference>
<dbReference type="PANTHER" id="PTHR47196">
    <property type="entry name" value="KELCH DOMAIN-CONTAINING PROTEIN 9"/>
    <property type="match status" value="1"/>
</dbReference>
<dbReference type="Pfam" id="PF24681">
    <property type="entry name" value="Kelch_KLHDC2_KLHL20_DRC7"/>
    <property type="match status" value="1"/>
</dbReference>
<dbReference type="WBParaSite" id="PSAMB.scaffold278size59591.g4112.t1">
    <property type="protein sequence ID" value="PSAMB.scaffold278size59591.g4112.t1"/>
    <property type="gene ID" value="PSAMB.scaffold278size59591.g4112"/>
</dbReference>
<protein>
    <submittedName>
        <fullName evidence="3">Uncharacterized protein</fullName>
    </submittedName>
</protein>
<keyword evidence="2" id="KW-1185">Reference proteome</keyword>
<dbReference type="AlphaFoldDB" id="A0A914VZ93"/>